<evidence type="ECO:0008006" key="2">
    <source>
        <dbReference type="Google" id="ProtNLM"/>
    </source>
</evidence>
<accession>A0A0F9HSN7</accession>
<sequence length="224" mass="27011">MMNIKEALEKKSNLAISLKVKDYKSTFISVLKTRSNIQISLHKLFLDAPDNVKEAVVIYCLKRDKKAHSIIKKYANIYFSYADYTHRLNVKNLKFKGEFFDLKQIMENLNLIYFKGALNLNITWFEKPKYRKFRHITFGSFDKNSKLVRINRMLDRADITFYFINYIVYHEMLHYVCKEIIDEDGKRKIHTKEFKNKEKEFAYYKEAKEFEKKFLNKGKRYGRS</sequence>
<evidence type="ECO:0000313" key="1">
    <source>
        <dbReference type="EMBL" id="KKM06207.1"/>
    </source>
</evidence>
<comment type="caution">
    <text evidence="1">The sequence shown here is derived from an EMBL/GenBank/DDBJ whole genome shotgun (WGS) entry which is preliminary data.</text>
</comment>
<dbReference type="EMBL" id="LAZR01016048">
    <property type="protein sequence ID" value="KKM06207.1"/>
    <property type="molecule type" value="Genomic_DNA"/>
</dbReference>
<proteinExistence type="predicted"/>
<protein>
    <recommendedName>
        <fullName evidence="2">SprT-like domain-containing protein</fullName>
    </recommendedName>
</protein>
<name>A0A0F9HSN7_9ZZZZ</name>
<gene>
    <name evidence="1" type="ORF">LCGC14_1746290</name>
</gene>
<reference evidence="1" key="1">
    <citation type="journal article" date="2015" name="Nature">
        <title>Complex archaea that bridge the gap between prokaryotes and eukaryotes.</title>
        <authorList>
            <person name="Spang A."/>
            <person name="Saw J.H."/>
            <person name="Jorgensen S.L."/>
            <person name="Zaremba-Niedzwiedzka K."/>
            <person name="Martijn J."/>
            <person name="Lind A.E."/>
            <person name="van Eijk R."/>
            <person name="Schleper C."/>
            <person name="Guy L."/>
            <person name="Ettema T.J."/>
        </authorList>
    </citation>
    <scope>NUCLEOTIDE SEQUENCE</scope>
</reference>
<dbReference type="AlphaFoldDB" id="A0A0F9HSN7"/>
<organism evidence="1">
    <name type="scientific">marine sediment metagenome</name>
    <dbReference type="NCBI Taxonomy" id="412755"/>
    <lineage>
        <taxon>unclassified sequences</taxon>
        <taxon>metagenomes</taxon>
        <taxon>ecological metagenomes</taxon>
    </lineage>
</organism>